<name>A0ABU2LKG6_9ACTN</name>
<keyword evidence="4" id="KW-0547">Nucleotide-binding</keyword>
<dbReference type="InterPro" id="IPR036890">
    <property type="entry name" value="HATPase_C_sf"/>
</dbReference>
<evidence type="ECO:0000256" key="2">
    <source>
        <dbReference type="SAM" id="MobiDB-lite"/>
    </source>
</evidence>
<evidence type="ECO:0000259" key="3">
    <source>
        <dbReference type="Pfam" id="PF13581"/>
    </source>
</evidence>
<keyword evidence="5" id="KW-1185">Reference proteome</keyword>
<feature type="region of interest" description="Disordered" evidence="2">
    <location>
        <begin position="112"/>
        <end position="132"/>
    </location>
</feature>
<dbReference type="Proteomes" id="UP001183420">
    <property type="component" value="Unassembled WGS sequence"/>
</dbReference>
<dbReference type="EMBL" id="JAVREM010000004">
    <property type="protein sequence ID" value="MDT0318085.1"/>
    <property type="molecule type" value="Genomic_DNA"/>
</dbReference>
<proteinExistence type="predicted"/>
<dbReference type="Gene3D" id="3.30.565.10">
    <property type="entry name" value="Histidine kinase-like ATPase, C-terminal domain"/>
    <property type="match status" value="1"/>
</dbReference>
<dbReference type="InterPro" id="IPR003594">
    <property type="entry name" value="HATPase_dom"/>
</dbReference>
<dbReference type="CDD" id="cd16936">
    <property type="entry name" value="HATPase_RsbW-like"/>
    <property type="match status" value="1"/>
</dbReference>
<dbReference type="Pfam" id="PF13581">
    <property type="entry name" value="HATPase_c_2"/>
    <property type="match status" value="1"/>
</dbReference>
<evidence type="ECO:0000313" key="5">
    <source>
        <dbReference type="Proteomes" id="UP001183420"/>
    </source>
</evidence>
<keyword evidence="1" id="KW-0808">Transferase</keyword>
<dbReference type="GO" id="GO:0005524">
    <property type="term" value="F:ATP binding"/>
    <property type="evidence" value="ECO:0007669"/>
    <property type="project" value="UniProtKB-KW"/>
</dbReference>
<feature type="region of interest" description="Disordered" evidence="2">
    <location>
        <begin position="76"/>
        <end position="95"/>
    </location>
</feature>
<evidence type="ECO:0000256" key="1">
    <source>
        <dbReference type="ARBA" id="ARBA00022527"/>
    </source>
</evidence>
<dbReference type="SUPFAM" id="SSF55874">
    <property type="entry name" value="ATPase domain of HSP90 chaperone/DNA topoisomerase II/histidine kinase"/>
    <property type="match status" value="1"/>
</dbReference>
<accession>A0ABU2LKG6</accession>
<dbReference type="PANTHER" id="PTHR35526:SF3">
    <property type="entry name" value="ANTI-SIGMA-F FACTOR RSBW"/>
    <property type="match status" value="1"/>
</dbReference>
<dbReference type="PANTHER" id="PTHR35526">
    <property type="entry name" value="ANTI-SIGMA-F FACTOR RSBW-RELATED"/>
    <property type="match status" value="1"/>
</dbReference>
<keyword evidence="4" id="KW-0067">ATP-binding</keyword>
<feature type="domain" description="Histidine kinase/HSP90-like ATPase" evidence="3">
    <location>
        <begin position="11"/>
        <end position="120"/>
    </location>
</feature>
<reference evidence="5" key="1">
    <citation type="submission" date="2023-07" db="EMBL/GenBank/DDBJ databases">
        <title>30 novel species of actinomycetes from the DSMZ collection.</title>
        <authorList>
            <person name="Nouioui I."/>
        </authorList>
    </citation>
    <scope>NUCLEOTIDE SEQUENCE [LARGE SCALE GENOMIC DNA]</scope>
    <source>
        <strain evidence="5">DSM 44918</strain>
    </source>
</reference>
<comment type="caution">
    <text evidence="4">The sequence shown here is derived from an EMBL/GenBank/DDBJ whole genome shotgun (WGS) entry which is preliminary data.</text>
</comment>
<gene>
    <name evidence="4" type="ORF">RNC47_07015</name>
</gene>
<organism evidence="4 5">
    <name type="scientific">Streptomyces millisiae</name>
    <dbReference type="NCBI Taxonomy" id="3075542"/>
    <lineage>
        <taxon>Bacteria</taxon>
        <taxon>Bacillati</taxon>
        <taxon>Actinomycetota</taxon>
        <taxon>Actinomycetes</taxon>
        <taxon>Kitasatosporales</taxon>
        <taxon>Streptomycetaceae</taxon>
        <taxon>Streptomyces</taxon>
    </lineage>
</organism>
<dbReference type="RefSeq" id="WP_311596501.1">
    <property type="nucleotide sequence ID" value="NZ_JAVREM010000004.1"/>
</dbReference>
<keyword evidence="1" id="KW-0723">Serine/threonine-protein kinase</keyword>
<evidence type="ECO:0000313" key="4">
    <source>
        <dbReference type="EMBL" id="MDT0318085.1"/>
    </source>
</evidence>
<keyword evidence="1" id="KW-0418">Kinase</keyword>
<protein>
    <submittedName>
        <fullName evidence="4">ATP-binding protein</fullName>
    </submittedName>
</protein>
<sequence>MPTHRRTFAGLPQEVSQARRWTRAILGTHPCADDAALVVSELGANAITHTASGDGSFLLAVTHAETTVTITVTDAGGTTSHPHVEHPAEDSPSGRGLALVTTCATKVHIHGDHQGHTVTAELRPKPPGASSC</sequence>
<dbReference type="InterPro" id="IPR050267">
    <property type="entry name" value="Anti-sigma-factor_SerPK"/>
</dbReference>